<gene>
    <name evidence="2" type="ORF">F511_28557</name>
</gene>
<reference evidence="2 3" key="1">
    <citation type="journal article" date="2015" name="Proc. Natl. Acad. Sci. U.S.A.">
        <title>The resurrection genome of Boea hygrometrica: A blueprint for survival of dehydration.</title>
        <authorList>
            <person name="Xiao L."/>
            <person name="Yang G."/>
            <person name="Zhang L."/>
            <person name="Yang X."/>
            <person name="Zhao S."/>
            <person name="Ji Z."/>
            <person name="Zhou Q."/>
            <person name="Hu M."/>
            <person name="Wang Y."/>
            <person name="Chen M."/>
            <person name="Xu Y."/>
            <person name="Jin H."/>
            <person name="Xiao X."/>
            <person name="Hu G."/>
            <person name="Bao F."/>
            <person name="Hu Y."/>
            <person name="Wan P."/>
            <person name="Li L."/>
            <person name="Deng X."/>
            <person name="Kuang T."/>
            <person name="Xiang C."/>
            <person name="Zhu J.K."/>
            <person name="Oliver M.J."/>
            <person name="He Y."/>
        </authorList>
    </citation>
    <scope>NUCLEOTIDE SEQUENCE [LARGE SCALE GENOMIC DNA]</scope>
    <source>
        <strain evidence="3">cv. XS01</strain>
    </source>
</reference>
<organism evidence="2 3">
    <name type="scientific">Dorcoceras hygrometricum</name>
    <dbReference type="NCBI Taxonomy" id="472368"/>
    <lineage>
        <taxon>Eukaryota</taxon>
        <taxon>Viridiplantae</taxon>
        <taxon>Streptophyta</taxon>
        <taxon>Embryophyta</taxon>
        <taxon>Tracheophyta</taxon>
        <taxon>Spermatophyta</taxon>
        <taxon>Magnoliopsida</taxon>
        <taxon>eudicotyledons</taxon>
        <taxon>Gunneridae</taxon>
        <taxon>Pentapetalae</taxon>
        <taxon>asterids</taxon>
        <taxon>lamiids</taxon>
        <taxon>Lamiales</taxon>
        <taxon>Gesneriaceae</taxon>
        <taxon>Didymocarpoideae</taxon>
        <taxon>Trichosporeae</taxon>
        <taxon>Loxocarpinae</taxon>
        <taxon>Dorcoceras</taxon>
    </lineage>
</organism>
<sequence length="282" mass="31130">MNSPQIFSTTHNPGFLLVNPANQINSVKLSDENFLLWRLQVLAGIRGLGLEPFIVEHPVVPSQVKSENGVAETMNPNFITWNRQDQLLFSFLLASMSESVQSQMIGCHTSSQLWTRVTQLFATRSKARAMQYKLQLQTLKKGGLGMKDYLSKMKGYIDILAACGHSIPEDDQILYVLGGIGVEYDSVVVHVTSRVDTLNLSEVGALLLAHEARIEAYNTTGNSTSPSVNVTTVHSQKKTENSSQSANFQAGYRGRGRGRNGRGGRRPWHNNSRPVCQICGKP</sequence>
<evidence type="ECO:0000256" key="1">
    <source>
        <dbReference type="SAM" id="MobiDB-lite"/>
    </source>
</evidence>
<dbReference type="OrthoDB" id="913913at2759"/>
<dbReference type="Proteomes" id="UP000250235">
    <property type="component" value="Unassembled WGS sequence"/>
</dbReference>
<evidence type="ECO:0008006" key="4">
    <source>
        <dbReference type="Google" id="ProtNLM"/>
    </source>
</evidence>
<evidence type="ECO:0000313" key="3">
    <source>
        <dbReference type="Proteomes" id="UP000250235"/>
    </source>
</evidence>
<keyword evidence="3" id="KW-1185">Reference proteome</keyword>
<feature type="compositionally biased region" description="Basic residues" evidence="1">
    <location>
        <begin position="254"/>
        <end position="268"/>
    </location>
</feature>
<protein>
    <recommendedName>
        <fullName evidence="4">Retrotransposon Copia-like N-terminal domain-containing protein</fullName>
    </recommendedName>
</protein>
<evidence type="ECO:0000313" key="2">
    <source>
        <dbReference type="EMBL" id="KZV26211.1"/>
    </source>
</evidence>
<name>A0A2Z7AWD6_9LAMI</name>
<dbReference type="Pfam" id="PF14223">
    <property type="entry name" value="Retrotran_gag_2"/>
    <property type="match status" value="1"/>
</dbReference>
<dbReference type="AlphaFoldDB" id="A0A2Z7AWD6"/>
<feature type="region of interest" description="Disordered" evidence="1">
    <location>
        <begin position="236"/>
        <end position="273"/>
    </location>
</feature>
<dbReference type="PANTHER" id="PTHR47481:SF22">
    <property type="entry name" value="RETROTRANSPOSON GAG DOMAIN-CONTAINING PROTEIN"/>
    <property type="match status" value="1"/>
</dbReference>
<dbReference type="PANTHER" id="PTHR47481">
    <property type="match status" value="1"/>
</dbReference>
<accession>A0A2Z7AWD6</accession>
<proteinExistence type="predicted"/>
<dbReference type="EMBL" id="KV011783">
    <property type="protein sequence ID" value="KZV26211.1"/>
    <property type="molecule type" value="Genomic_DNA"/>
</dbReference>